<dbReference type="RefSeq" id="WP_165400112.1">
    <property type="nucleotide sequence ID" value="NZ_SGXD01000001.1"/>
</dbReference>
<dbReference type="Pfam" id="PF13692">
    <property type="entry name" value="Glyco_trans_1_4"/>
    <property type="match status" value="1"/>
</dbReference>
<accession>A0A4Q7NYP8</accession>
<reference evidence="4 5" key="1">
    <citation type="submission" date="2019-02" db="EMBL/GenBank/DDBJ databases">
        <title>Genomic Encyclopedia of Type Strains, Phase IV (KMG-IV): sequencing the most valuable type-strain genomes for metagenomic binning, comparative biology and taxonomic classification.</title>
        <authorList>
            <person name="Goeker M."/>
        </authorList>
    </citation>
    <scope>NUCLEOTIDE SEQUENCE [LARGE SCALE GENOMIC DNA]</scope>
    <source>
        <strain evidence="4 5">DSM 45622</strain>
    </source>
</reference>
<dbReference type="PANTHER" id="PTHR12526">
    <property type="entry name" value="GLYCOSYLTRANSFERASE"/>
    <property type="match status" value="1"/>
</dbReference>
<dbReference type="EMBL" id="SGXD01000001">
    <property type="protein sequence ID" value="RZS91532.1"/>
    <property type="molecule type" value="Genomic_DNA"/>
</dbReference>
<evidence type="ECO:0000313" key="4">
    <source>
        <dbReference type="EMBL" id="RZS91532.1"/>
    </source>
</evidence>
<sequence>MRTALLTGRFAPRHDGVADYVARLRDALAEQGAEPLVVSARGSEGADAEVCDRFDLRGVREAARALDRLAPDVVHVQFAPSAYSFSPWVGLLPALVSRPVVTTLHEYGWWTGLPRVPAPVWGALEPRVDRETLLLGPRSAELLATNAGHAAQVRERLGRTPRLVPIGPNVRASALSRDEARAAVTARWGVPPAADLLVFFGFVHPVKGVRYLLEGLATVRAELGRDVRLVVAGGFESLALPGQEATDFRAELVAHAASCGVTGAVVFTDHVPEDEVATLLRASDAVVLPLTAGVTSKSGALLAALDSGCCTVATLPDSSTDGVAEVVAPIAARRDGAAVADALSRVLLDEDLRADLRCRALARAAEHSWASIAERHLEAYRAVLGP</sequence>
<comment type="caution">
    <text evidence="4">The sequence shown here is derived from an EMBL/GenBank/DDBJ whole genome shotgun (WGS) entry which is preliminary data.</text>
</comment>
<feature type="domain" description="Glycosyltransferase subfamily 4-like N-terminal" evidence="3">
    <location>
        <begin position="15"/>
        <end position="161"/>
    </location>
</feature>
<dbReference type="InterPro" id="IPR028098">
    <property type="entry name" value="Glyco_trans_4-like_N"/>
</dbReference>
<gene>
    <name evidence="4" type="ORF">EV189_0774</name>
</gene>
<dbReference type="Pfam" id="PF13439">
    <property type="entry name" value="Glyco_transf_4"/>
    <property type="match status" value="1"/>
</dbReference>
<dbReference type="CDD" id="cd03801">
    <property type="entry name" value="GT4_PimA-like"/>
    <property type="match status" value="1"/>
</dbReference>
<protein>
    <submittedName>
        <fullName evidence="4">Glycosyltransferase involved in cell wall biosynthesis</fullName>
    </submittedName>
</protein>
<dbReference type="Gene3D" id="3.40.50.2000">
    <property type="entry name" value="Glycogen Phosphorylase B"/>
    <property type="match status" value="2"/>
</dbReference>
<organism evidence="4 5">
    <name type="scientific">Motilibacter rhizosphaerae</name>
    <dbReference type="NCBI Taxonomy" id="598652"/>
    <lineage>
        <taxon>Bacteria</taxon>
        <taxon>Bacillati</taxon>
        <taxon>Actinomycetota</taxon>
        <taxon>Actinomycetes</taxon>
        <taxon>Motilibacterales</taxon>
        <taxon>Motilibacteraceae</taxon>
        <taxon>Motilibacter</taxon>
    </lineage>
</organism>
<dbReference type="AlphaFoldDB" id="A0A4Q7NYP8"/>
<dbReference type="PANTHER" id="PTHR12526:SF638">
    <property type="entry name" value="SPORE COAT PROTEIN SA"/>
    <property type="match status" value="1"/>
</dbReference>
<dbReference type="Proteomes" id="UP000293638">
    <property type="component" value="Unassembled WGS sequence"/>
</dbReference>
<dbReference type="SUPFAM" id="SSF53756">
    <property type="entry name" value="UDP-Glycosyltransferase/glycogen phosphorylase"/>
    <property type="match status" value="1"/>
</dbReference>
<keyword evidence="5" id="KW-1185">Reference proteome</keyword>
<proteinExistence type="predicted"/>
<keyword evidence="2 4" id="KW-0808">Transferase</keyword>
<evidence type="ECO:0000256" key="1">
    <source>
        <dbReference type="ARBA" id="ARBA00022676"/>
    </source>
</evidence>
<evidence type="ECO:0000256" key="2">
    <source>
        <dbReference type="ARBA" id="ARBA00022679"/>
    </source>
</evidence>
<evidence type="ECO:0000259" key="3">
    <source>
        <dbReference type="Pfam" id="PF13439"/>
    </source>
</evidence>
<evidence type="ECO:0000313" key="5">
    <source>
        <dbReference type="Proteomes" id="UP000293638"/>
    </source>
</evidence>
<name>A0A4Q7NYP8_9ACTN</name>
<dbReference type="GO" id="GO:0016757">
    <property type="term" value="F:glycosyltransferase activity"/>
    <property type="evidence" value="ECO:0007669"/>
    <property type="project" value="UniProtKB-KW"/>
</dbReference>
<keyword evidence="1" id="KW-0328">Glycosyltransferase</keyword>